<accession>A0A919SML4</accession>
<proteinExistence type="inferred from homology"/>
<name>A0A919SML4_9ACTN</name>
<keyword evidence="4" id="KW-1185">Reference proteome</keyword>
<dbReference type="AlphaFoldDB" id="A0A919SML4"/>
<dbReference type="PANTHER" id="PTHR35174:SF3">
    <property type="entry name" value="BLL7171 PROTEIN"/>
    <property type="match status" value="1"/>
</dbReference>
<comment type="caution">
    <text evidence="3">The sequence shown here is derived from an EMBL/GenBank/DDBJ whole genome shotgun (WGS) entry which is preliminary data.</text>
</comment>
<evidence type="ECO:0000313" key="4">
    <source>
        <dbReference type="Proteomes" id="UP000681340"/>
    </source>
</evidence>
<dbReference type="InterPro" id="IPR011008">
    <property type="entry name" value="Dimeric_a/b-barrel"/>
</dbReference>
<protein>
    <recommendedName>
        <fullName evidence="2">YCII-related domain-containing protein</fullName>
    </recommendedName>
</protein>
<dbReference type="EMBL" id="BOQL01000050">
    <property type="protein sequence ID" value="GIM74361.1"/>
    <property type="molecule type" value="Genomic_DNA"/>
</dbReference>
<dbReference type="Proteomes" id="UP000681340">
    <property type="component" value="Unassembled WGS sequence"/>
</dbReference>
<feature type="domain" description="YCII-related" evidence="2">
    <location>
        <begin position="1"/>
        <end position="113"/>
    </location>
</feature>
<dbReference type="Pfam" id="PF03795">
    <property type="entry name" value="YCII"/>
    <property type="match status" value="1"/>
</dbReference>
<sequence>MKFMLLIYSSTEAGDARSWPEQDQRSKGRAALVEELFDSGEYVDGNMLASLDRSRTVQVDARSATDGPYLEAEGYLAGYDVVDCENLHRAEAIAARLSDATSCVVEIRPIMHFGSDLVTGV</sequence>
<evidence type="ECO:0000313" key="3">
    <source>
        <dbReference type="EMBL" id="GIM74361.1"/>
    </source>
</evidence>
<evidence type="ECO:0000256" key="1">
    <source>
        <dbReference type="ARBA" id="ARBA00007689"/>
    </source>
</evidence>
<reference evidence="3" key="1">
    <citation type="submission" date="2021-03" db="EMBL/GenBank/DDBJ databases">
        <title>Whole genome shotgun sequence of Actinoplanes auranticolor NBRC 12245.</title>
        <authorList>
            <person name="Komaki H."/>
            <person name="Tamura T."/>
        </authorList>
    </citation>
    <scope>NUCLEOTIDE SEQUENCE</scope>
    <source>
        <strain evidence="3">NBRC 12245</strain>
    </source>
</reference>
<gene>
    <name evidence="3" type="ORF">Aau02nite_60590</name>
</gene>
<evidence type="ECO:0000259" key="2">
    <source>
        <dbReference type="Pfam" id="PF03795"/>
    </source>
</evidence>
<dbReference type="PANTHER" id="PTHR35174">
    <property type="entry name" value="BLL7171 PROTEIN-RELATED"/>
    <property type="match status" value="1"/>
</dbReference>
<organism evidence="3 4">
    <name type="scientific">Actinoplanes auranticolor</name>
    <dbReference type="NCBI Taxonomy" id="47988"/>
    <lineage>
        <taxon>Bacteria</taxon>
        <taxon>Bacillati</taxon>
        <taxon>Actinomycetota</taxon>
        <taxon>Actinomycetes</taxon>
        <taxon>Micromonosporales</taxon>
        <taxon>Micromonosporaceae</taxon>
        <taxon>Actinoplanes</taxon>
    </lineage>
</organism>
<dbReference type="SUPFAM" id="SSF54909">
    <property type="entry name" value="Dimeric alpha+beta barrel"/>
    <property type="match status" value="1"/>
</dbReference>
<comment type="similarity">
    <text evidence="1">Belongs to the YciI family.</text>
</comment>
<dbReference type="InterPro" id="IPR005545">
    <property type="entry name" value="YCII"/>
</dbReference>
<dbReference type="Gene3D" id="3.30.70.1060">
    <property type="entry name" value="Dimeric alpha+beta barrel"/>
    <property type="match status" value="1"/>
</dbReference>